<keyword evidence="11" id="KW-0675">Receptor</keyword>
<dbReference type="KEGG" id="tbv:H9L17_02575"/>
<sequence length="989" mass="108488">MRKSVLSIAMGVCLSSLAVSPAFAQSATGGVAGRASAGDQVVLVNNATGASRTVTVAGDGTYRLSQLPVGDYSLQLKRGGQDVGQPLAVNVSLGGTTTVNLGNEGNLTNLDAVQVVGSRVVNRVDVYSTETATNVTREEISRMPVDQSLSSVALLAPGVVNSGATFGGLSFGGSSVAENVVYINGLNVTDPFFRRGNSTVPFAFYQEFQVKTGGYSVEFGRSTGGVINAVTRSGGNEFHGGLELTFEPAAWQERGKDRYHKNGSLHEVYSRDNSSWYKSNIWASGPILKDKLFFFAMYEQRDSRSNSYGTSSATKGRADNGFWGTKLDWQIADDHLLEFLAFSDEAESSTKQYQYNWDADVLGNQNGEGLNGSGGESWSLTYTGHFGDNFTAKALYGINKLSATGGSELDGACSIVTRSGEYDDKYGEPSLPVGCHPTNARPYSRYDKREAARLDFEWTLGDHLLRFGFDHEKVTSDNSLFNPGDGWAYSATVMKPGDELSNGALVPAGVTDVVDARHYATGALTEGLTQAFYLEDVWNVTDRFLLTAGLRLDQFDNKIFGKTFIKIDNMLAPRFGFSYDMKGDGSTKLFGNLGRYYLPVTNKVTDYFGGGTIDEHKFYVLNGWSEQKNPETGESYLAPILGAQIGSVDDSQNVLPKEDFREAVAKNIKAPFQDEAILGFQKALNREWSWGVNATYRRMGRTVDDVNINSYGCISGDWPYVNPGEKVTLWCEDTDSYITIDTSKDGYKASTTGVVMGYSKPRRTYKAVEFQIDRAWDGKWSFNASYLWSKSEGNFEGPVNSDTGYADTGLTQNFDHPANNQDYGPLFNDHRHQIKLRGAYKLNDMWSFGGTVTAVSGGPITGFGTYWPNDGRSAGSPSNEYGGGGSFWLCEQNCSSSNPADWVMKYSPRGAFGRLPWTYDVGANVTWTLPVPDVDLKVRFSVYNLLNNQEVVNVHSRYEAARGVKRPFFGEGTRWQSPRYMQLVMTYNF</sequence>
<dbReference type="InterPro" id="IPR036942">
    <property type="entry name" value="Beta-barrel_TonB_sf"/>
</dbReference>
<keyword evidence="6 7" id="KW-0998">Cell outer membrane</keyword>
<dbReference type="GO" id="GO:0044718">
    <property type="term" value="P:siderophore transmembrane transport"/>
    <property type="evidence" value="ECO:0007669"/>
    <property type="project" value="TreeGrafter"/>
</dbReference>
<organism evidence="11 12">
    <name type="scientific">Thermomonas brevis</name>
    <dbReference type="NCBI Taxonomy" id="215691"/>
    <lineage>
        <taxon>Bacteria</taxon>
        <taxon>Pseudomonadati</taxon>
        <taxon>Pseudomonadota</taxon>
        <taxon>Gammaproteobacteria</taxon>
        <taxon>Lysobacterales</taxon>
        <taxon>Lysobacteraceae</taxon>
        <taxon>Thermomonas</taxon>
    </lineage>
</organism>
<evidence type="ECO:0000256" key="6">
    <source>
        <dbReference type="ARBA" id="ARBA00023237"/>
    </source>
</evidence>
<evidence type="ECO:0000256" key="3">
    <source>
        <dbReference type="ARBA" id="ARBA00022452"/>
    </source>
</evidence>
<gene>
    <name evidence="11" type="ORF">H9L17_02575</name>
</gene>
<evidence type="ECO:0000256" key="8">
    <source>
        <dbReference type="SAM" id="SignalP"/>
    </source>
</evidence>
<accession>A0A7G9QXL0</accession>
<proteinExistence type="inferred from homology"/>
<reference evidence="11 12" key="1">
    <citation type="submission" date="2020-08" db="EMBL/GenBank/DDBJ databases">
        <title>Genome sequence of Thermomonas brevis KACC 16975T.</title>
        <authorList>
            <person name="Hyun D.-W."/>
            <person name="Bae J.-W."/>
        </authorList>
    </citation>
    <scope>NUCLEOTIDE SEQUENCE [LARGE SCALE GENOMIC DNA]</scope>
    <source>
        <strain evidence="11 12">KACC 16975</strain>
    </source>
</reference>
<dbReference type="InterPro" id="IPR013784">
    <property type="entry name" value="Carb-bd-like_fold"/>
</dbReference>
<dbReference type="PANTHER" id="PTHR30069:SF46">
    <property type="entry name" value="OAR PROTEIN"/>
    <property type="match status" value="1"/>
</dbReference>
<feature type="domain" description="TonB-dependent receptor plug" evidence="9">
    <location>
        <begin position="129"/>
        <end position="226"/>
    </location>
</feature>
<dbReference type="InterPro" id="IPR037066">
    <property type="entry name" value="Plug_dom_sf"/>
</dbReference>
<feature type="chain" id="PRO_5028840247" evidence="8">
    <location>
        <begin position="25"/>
        <end position="989"/>
    </location>
</feature>
<evidence type="ECO:0000313" key="11">
    <source>
        <dbReference type="EMBL" id="QNN48085.1"/>
    </source>
</evidence>
<evidence type="ECO:0000256" key="5">
    <source>
        <dbReference type="ARBA" id="ARBA00023136"/>
    </source>
</evidence>
<dbReference type="Gene3D" id="2.40.170.20">
    <property type="entry name" value="TonB-dependent receptor, beta-barrel domain"/>
    <property type="match status" value="1"/>
</dbReference>
<protein>
    <submittedName>
        <fullName evidence="11">TonB-dependent receptor</fullName>
    </submittedName>
</protein>
<keyword evidence="3 7" id="KW-1134">Transmembrane beta strand</keyword>
<dbReference type="InterPro" id="IPR012910">
    <property type="entry name" value="Plug_dom"/>
</dbReference>
<feature type="signal peptide" evidence="8">
    <location>
        <begin position="1"/>
        <end position="24"/>
    </location>
</feature>
<dbReference type="Proteomes" id="UP000515977">
    <property type="component" value="Chromosome"/>
</dbReference>
<dbReference type="Gene3D" id="2.60.40.1120">
    <property type="entry name" value="Carboxypeptidase-like, regulatory domain"/>
    <property type="match status" value="1"/>
</dbReference>
<evidence type="ECO:0000256" key="7">
    <source>
        <dbReference type="PROSITE-ProRule" id="PRU01360"/>
    </source>
</evidence>
<keyword evidence="4 7" id="KW-0812">Transmembrane</keyword>
<dbReference type="SUPFAM" id="SSF56935">
    <property type="entry name" value="Porins"/>
    <property type="match status" value="1"/>
</dbReference>
<dbReference type="PANTHER" id="PTHR30069">
    <property type="entry name" value="TONB-DEPENDENT OUTER MEMBRANE RECEPTOR"/>
    <property type="match status" value="1"/>
</dbReference>
<dbReference type="Pfam" id="PF13620">
    <property type="entry name" value="CarboxypepD_reg"/>
    <property type="match status" value="1"/>
</dbReference>
<dbReference type="AlphaFoldDB" id="A0A7G9QXL0"/>
<dbReference type="Gene3D" id="2.170.130.10">
    <property type="entry name" value="TonB-dependent receptor, plug domain"/>
    <property type="match status" value="1"/>
</dbReference>
<keyword evidence="12" id="KW-1185">Reference proteome</keyword>
<dbReference type="InterPro" id="IPR039426">
    <property type="entry name" value="TonB-dep_rcpt-like"/>
</dbReference>
<evidence type="ECO:0000256" key="2">
    <source>
        <dbReference type="ARBA" id="ARBA00022448"/>
    </source>
</evidence>
<keyword evidence="5 7" id="KW-0472">Membrane</keyword>
<dbReference type="SUPFAM" id="SSF49452">
    <property type="entry name" value="Starch-binding domain-like"/>
    <property type="match status" value="1"/>
</dbReference>
<keyword evidence="8" id="KW-0732">Signal</keyword>
<feature type="domain" description="TonB-dependent transporter Oar-like beta-barrel" evidence="10">
    <location>
        <begin position="313"/>
        <end position="553"/>
    </location>
</feature>
<evidence type="ECO:0000313" key="12">
    <source>
        <dbReference type="Proteomes" id="UP000515977"/>
    </source>
</evidence>
<evidence type="ECO:0000259" key="10">
    <source>
        <dbReference type="Pfam" id="PF25183"/>
    </source>
</evidence>
<dbReference type="Pfam" id="PF07715">
    <property type="entry name" value="Plug"/>
    <property type="match status" value="1"/>
</dbReference>
<dbReference type="GO" id="GO:0009279">
    <property type="term" value="C:cell outer membrane"/>
    <property type="evidence" value="ECO:0007669"/>
    <property type="project" value="UniProtKB-SubCell"/>
</dbReference>
<dbReference type="EMBL" id="CP060711">
    <property type="protein sequence ID" value="QNN48085.1"/>
    <property type="molecule type" value="Genomic_DNA"/>
</dbReference>
<dbReference type="InterPro" id="IPR057601">
    <property type="entry name" value="Oar-like_b-barrel"/>
</dbReference>
<feature type="domain" description="TonB-dependent transporter Oar-like beta-barrel" evidence="10">
    <location>
        <begin position="569"/>
        <end position="982"/>
    </location>
</feature>
<dbReference type="PROSITE" id="PS52016">
    <property type="entry name" value="TONB_DEPENDENT_REC_3"/>
    <property type="match status" value="1"/>
</dbReference>
<keyword evidence="2 7" id="KW-0813">Transport</keyword>
<comment type="subcellular location">
    <subcellularLocation>
        <location evidence="1 7">Cell outer membrane</location>
        <topology evidence="1 7">Multi-pass membrane protein</topology>
    </subcellularLocation>
</comment>
<evidence type="ECO:0000256" key="4">
    <source>
        <dbReference type="ARBA" id="ARBA00022692"/>
    </source>
</evidence>
<dbReference type="GO" id="GO:0030246">
    <property type="term" value="F:carbohydrate binding"/>
    <property type="evidence" value="ECO:0007669"/>
    <property type="project" value="InterPro"/>
</dbReference>
<comment type="similarity">
    <text evidence="7">Belongs to the TonB-dependent receptor family.</text>
</comment>
<dbReference type="GO" id="GO:0015344">
    <property type="term" value="F:siderophore uptake transmembrane transporter activity"/>
    <property type="evidence" value="ECO:0007669"/>
    <property type="project" value="TreeGrafter"/>
</dbReference>
<dbReference type="Pfam" id="PF25183">
    <property type="entry name" value="OMP_b-brl_4"/>
    <property type="match status" value="2"/>
</dbReference>
<evidence type="ECO:0000256" key="1">
    <source>
        <dbReference type="ARBA" id="ARBA00004571"/>
    </source>
</evidence>
<name>A0A7G9QXL0_9GAMM</name>
<evidence type="ECO:0000259" key="9">
    <source>
        <dbReference type="Pfam" id="PF07715"/>
    </source>
</evidence>